<dbReference type="Gene3D" id="3.30.70.260">
    <property type="match status" value="2"/>
</dbReference>
<organism evidence="2 3">
    <name type="scientific">Symmachiella dynata</name>
    <dbReference type="NCBI Taxonomy" id="2527995"/>
    <lineage>
        <taxon>Bacteria</taxon>
        <taxon>Pseudomonadati</taxon>
        <taxon>Planctomycetota</taxon>
        <taxon>Planctomycetia</taxon>
        <taxon>Planctomycetales</taxon>
        <taxon>Planctomycetaceae</taxon>
        <taxon>Symmachiella</taxon>
    </lineage>
</organism>
<evidence type="ECO:0000259" key="1">
    <source>
        <dbReference type="PROSITE" id="PS51671"/>
    </source>
</evidence>
<dbReference type="InterPro" id="IPR045865">
    <property type="entry name" value="ACT-like_dom_sf"/>
</dbReference>
<dbReference type="EMBL" id="CP036276">
    <property type="protein sequence ID" value="QDU44048.1"/>
    <property type="molecule type" value="Genomic_DNA"/>
</dbReference>
<evidence type="ECO:0000313" key="3">
    <source>
        <dbReference type="Proteomes" id="UP000319383"/>
    </source>
</evidence>
<reference evidence="2 3" key="1">
    <citation type="submission" date="2019-02" db="EMBL/GenBank/DDBJ databases">
        <title>Deep-cultivation of Planctomycetes and their phenomic and genomic characterization uncovers novel biology.</title>
        <authorList>
            <person name="Wiegand S."/>
            <person name="Jogler M."/>
            <person name="Boedeker C."/>
            <person name="Pinto D."/>
            <person name="Vollmers J."/>
            <person name="Rivas-Marin E."/>
            <person name="Kohn T."/>
            <person name="Peeters S.H."/>
            <person name="Heuer A."/>
            <person name="Rast P."/>
            <person name="Oberbeckmann S."/>
            <person name="Bunk B."/>
            <person name="Jeske O."/>
            <person name="Meyerdierks A."/>
            <person name="Storesund J.E."/>
            <person name="Kallscheuer N."/>
            <person name="Luecker S."/>
            <person name="Lage O.M."/>
            <person name="Pohl T."/>
            <person name="Merkel B.J."/>
            <person name="Hornburger P."/>
            <person name="Mueller R.-W."/>
            <person name="Bruemmer F."/>
            <person name="Labrenz M."/>
            <person name="Spormann A.M."/>
            <person name="Op den Camp H."/>
            <person name="Overmann J."/>
            <person name="Amann R."/>
            <person name="Jetten M.S.M."/>
            <person name="Mascher T."/>
            <person name="Medema M.H."/>
            <person name="Devos D.P."/>
            <person name="Kaster A.-K."/>
            <person name="Ovreas L."/>
            <person name="Rohde M."/>
            <person name="Galperin M.Y."/>
            <person name="Jogler C."/>
        </authorList>
    </citation>
    <scope>NUCLEOTIDE SEQUENCE [LARGE SCALE GENOMIC DNA]</scope>
    <source>
        <strain evidence="2 3">Mal52</strain>
    </source>
</reference>
<dbReference type="Proteomes" id="UP000319383">
    <property type="component" value="Chromosome"/>
</dbReference>
<dbReference type="InterPro" id="IPR050990">
    <property type="entry name" value="UPF0237/GcvR_regulator"/>
</dbReference>
<protein>
    <recommendedName>
        <fullName evidence="1">ACT domain-containing protein</fullName>
    </recommendedName>
</protein>
<feature type="domain" description="ACT" evidence="1">
    <location>
        <begin position="99"/>
        <end position="174"/>
    </location>
</feature>
<dbReference type="PROSITE" id="PS51671">
    <property type="entry name" value="ACT"/>
    <property type="match status" value="2"/>
</dbReference>
<evidence type="ECO:0000313" key="2">
    <source>
        <dbReference type="EMBL" id="QDU44048.1"/>
    </source>
</evidence>
<proteinExistence type="predicted"/>
<gene>
    <name evidence="2" type="ORF">Mal52_25260</name>
</gene>
<dbReference type="SUPFAM" id="SSF55021">
    <property type="entry name" value="ACT-like"/>
    <property type="match status" value="2"/>
</dbReference>
<dbReference type="PANTHER" id="PTHR34875">
    <property type="entry name" value="UPF0237 PROTEIN MJ1558"/>
    <property type="match status" value="1"/>
</dbReference>
<sequence length="204" mass="22231">MTRRYLLSIVANKRIGVLPAITGAIHELGGDMQEASQTSMHGVLSMVLVADFPERFESQVIIDHISGVARPFEAVVTVRLPNPGDALDLSPPPPSERFFLTVHGDDTPGLIRQITSRLAAESIEIADLYASREDVGGPVMMIFELAVPEQADLAPLRGELESMGNHDGLTVELQHESLFTIKDVPHPVRLANVMRTAPLESSKH</sequence>
<name>A0A517ZNK9_9PLAN</name>
<dbReference type="InterPro" id="IPR002912">
    <property type="entry name" value="ACT_dom"/>
</dbReference>
<keyword evidence="3" id="KW-1185">Reference proteome</keyword>
<feature type="domain" description="ACT" evidence="1">
    <location>
        <begin position="6"/>
        <end position="83"/>
    </location>
</feature>
<dbReference type="RefSeq" id="WP_145376355.1">
    <property type="nucleotide sequence ID" value="NZ_CAXBED010000206.1"/>
</dbReference>
<dbReference type="PANTHER" id="PTHR34875:SF6">
    <property type="entry name" value="UPF0237 PROTEIN MJ1558"/>
    <property type="match status" value="1"/>
</dbReference>
<accession>A0A517ZNK9</accession>
<dbReference type="AlphaFoldDB" id="A0A517ZNK9"/>
<dbReference type="KEGG" id="sdyn:Mal52_25260"/>